<keyword evidence="1" id="KW-0812">Transmembrane</keyword>
<organism evidence="3 4">
    <name type="scientific">Cherax quadricarinatus</name>
    <name type="common">Australian red claw crayfish</name>
    <dbReference type="NCBI Taxonomy" id="27406"/>
    <lineage>
        <taxon>Eukaryota</taxon>
        <taxon>Metazoa</taxon>
        <taxon>Ecdysozoa</taxon>
        <taxon>Arthropoda</taxon>
        <taxon>Crustacea</taxon>
        <taxon>Multicrustacea</taxon>
        <taxon>Malacostraca</taxon>
        <taxon>Eumalacostraca</taxon>
        <taxon>Eucarida</taxon>
        <taxon>Decapoda</taxon>
        <taxon>Pleocyemata</taxon>
        <taxon>Astacidea</taxon>
        <taxon>Parastacoidea</taxon>
        <taxon>Parastacidae</taxon>
        <taxon>Cherax</taxon>
    </lineage>
</organism>
<evidence type="ECO:0008006" key="5">
    <source>
        <dbReference type="Google" id="ProtNLM"/>
    </source>
</evidence>
<keyword evidence="2" id="KW-0732">Signal</keyword>
<keyword evidence="1" id="KW-1133">Transmembrane helix</keyword>
<keyword evidence="4" id="KW-1185">Reference proteome</keyword>
<evidence type="ECO:0000313" key="3">
    <source>
        <dbReference type="EMBL" id="KAK8719567.1"/>
    </source>
</evidence>
<evidence type="ECO:0000313" key="4">
    <source>
        <dbReference type="Proteomes" id="UP001445076"/>
    </source>
</evidence>
<gene>
    <name evidence="3" type="ORF">OTU49_013950</name>
</gene>
<comment type="caution">
    <text evidence="3">The sequence shown here is derived from an EMBL/GenBank/DDBJ whole genome shotgun (WGS) entry which is preliminary data.</text>
</comment>
<protein>
    <recommendedName>
        <fullName evidence="5">Secreted protein</fullName>
    </recommendedName>
</protein>
<dbReference type="AlphaFoldDB" id="A0AAW0VRH9"/>
<proteinExistence type="predicted"/>
<feature type="chain" id="PRO_5043900806" description="Secreted protein" evidence="2">
    <location>
        <begin position="19"/>
        <end position="139"/>
    </location>
</feature>
<evidence type="ECO:0000256" key="1">
    <source>
        <dbReference type="SAM" id="Phobius"/>
    </source>
</evidence>
<dbReference type="Proteomes" id="UP001445076">
    <property type="component" value="Unassembled WGS sequence"/>
</dbReference>
<accession>A0AAW0VRH9</accession>
<evidence type="ECO:0000256" key="2">
    <source>
        <dbReference type="SAM" id="SignalP"/>
    </source>
</evidence>
<reference evidence="3 4" key="1">
    <citation type="journal article" date="2024" name="BMC Genomics">
        <title>Genome assembly of redclaw crayfish (Cherax quadricarinatus) provides insights into its immune adaptation and hypoxia tolerance.</title>
        <authorList>
            <person name="Liu Z."/>
            <person name="Zheng J."/>
            <person name="Li H."/>
            <person name="Fang K."/>
            <person name="Wang S."/>
            <person name="He J."/>
            <person name="Zhou D."/>
            <person name="Weng S."/>
            <person name="Chi M."/>
            <person name="Gu Z."/>
            <person name="He J."/>
            <person name="Li F."/>
            <person name="Wang M."/>
        </authorList>
    </citation>
    <scope>NUCLEOTIDE SEQUENCE [LARGE SCALE GENOMIC DNA]</scope>
    <source>
        <strain evidence="3">ZL_2023a</strain>
    </source>
</reference>
<dbReference type="EMBL" id="JARKIK010001838">
    <property type="protein sequence ID" value="KAK8719567.1"/>
    <property type="molecule type" value="Genomic_DNA"/>
</dbReference>
<feature type="transmembrane region" description="Helical" evidence="1">
    <location>
        <begin position="38"/>
        <end position="59"/>
    </location>
</feature>
<keyword evidence="1" id="KW-0472">Membrane</keyword>
<sequence>MLISRFAIFVVVLQVVASLLHLVGVSPPPCCPGIPKTIFGFTLSGVGECLLTVFFSVYCRLLSAYNTSLSTINCCLSSSSHTCLTVFLTCHTPTPVSLTCQTPTPVSLFPSLFTLPHLFPSLVTLPHLSQSPTVFKERK</sequence>
<feature type="signal peptide" evidence="2">
    <location>
        <begin position="1"/>
        <end position="18"/>
    </location>
</feature>
<name>A0AAW0VRH9_CHEQU</name>